<dbReference type="SMART" id="SM00487">
    <property type="entry name" value="DEXDc"/>
    <property type="match status" value="1"/>
</dbReference>
<dbReference type="EMBL" id="CP133218">
    <property type="protein sequence ID" value="WML91052.1"/>
    <property type="molecule type" value="Genomic_DNA"/>
</dbReference>
<organism evidence="4 5">
    <name type="scientific">Thiothrix lacustris</name>
    <dbReference type="NCBI Taxonomy" id="525917"/>
    <lineage>
        <taxon>Bacteria</taxon>
        <taxon>Pseudomonadati</taxon>
        <taxon>Pseudomonadota</taxon>
        <taxon>Gammaproteobacteria</taxon>
        <taxon>Thiotrichales</taxon>
        <taxon>Thiotrichaceae</taxon>
        <taxon>Thiothrix</taxon>
    </lineage>
</organism>
<keyword evidence="5" id="KW-1185">Reference proteome</keyword>
<evidence type="ECO:0000256" key="1">
    <source>
        <dbReference type="SAM" id="Coils"/>
    </source>
</evidence>
<dbReference type="InterPro" id="IPR006935">
    <property type="entry name" value="Helicase/UvrB_N"/>
</dbReference>
<dbReference type="GO" id="GO:0004386">
    <property type="term" value="F:helicase activity"/>
    <property type="evidence" value="ECO:0007669"/>
    <property type="project" value="UniProtKB-KW"/>
</dbReference>
<dbReference type="RefSeq" id="WP_308895710.1">
    <property type="nucleotide sequence ID" value="NZ_CP133218.1"/>
</dbReference>
<evidence type="ECO:0000256" key="2">
    <source>
        <dbReference type="SAM" id="MobiDB-lite"/>
    </source>
</evidence>
<dbReference type="CDD" id="cd18799">
    <property type="entry name" value="SF2_C_EcoAI-like"/>
    <property type="match status" value="1"/>
</dbReference>
<accession>A0ABY9MR42</accession>
<protein>
    <submittedName>
        <fullName evidence="4">DEAD/DEAH box helicase family protein</fullName>
    </submittedName>
</protein>
<dbReference type="InterPro" id="IPR050742">
    <property type="entry name" value="Helicase_Restrict-Modif_Enz"/>
</dbReference>
<dbReference type="InterPro" id="IPR001650">
    <property type="entry name" value="Helicase_C-like"/>
</dbReference>
<dbReference type="Pfam" id="PF00271">
    <property type="entry name" value="Helicase_C"/>
    <property type="match status" value="1"/>
</dbReference>
<feature type="coiled-coil region" evidence="1">
    <location>
        <begin position="153"/>
        <end position="201"/>
    </location>
</feature>
<dbReference type="InterPro" id="IPR007409">
    <property type="entry name" value="Restrct_endonuc_type1_HsdR_N"/>
</dbReference>
<keyword evidence="4" id="KW-0347">Helicase</keyword>
<reference evidence="4 5" key="1">
    <citation type="submission" date="2023-08" db="EMBL/GenBank/DDBJ databases">
        <title>New molecular markers tilS and rpoB for phylogenetic and monitoring studies of the genus Thiothrix biodiversity.</title>
        <authorList>
            <person name="Ravin N.V."/>
            <person name="Smolyakov D."/>
            <person name="Markov N.D."/>
            <person name="Beletsky A.V."/>
            <person name="Mardanov A.V."/>
            <person name="Rudenko T.S."/>
            <person name="Grabovich M.Y."/>
        </authorList>
    </citation>
    <scope>NUCLEOTIDE SEQUENCE [LARGE SCALE GENOMIC DNA]</scope>
    <source>
        <strain evidence="4 5">MK1</strain>
    </source>
</reference>
<dbReference type="CDD" id="cd18032">
    <property type="entry name" value="DEXHc_RE_I_III_res"/>
    <property type="match status" value="1"/>
</dbReference>
<evidence type="ECO:0000313" key="4">
    <source>
        <dbReference type="EMBL" id="WML91052.1"/>
    </source>
</evidence>
<dbReference type="SUPFAM" id="SSF52540">
    <property type="entry name" value="P-loop containing nucleoside triphosphate hydrolases"/>
    <property type="match status" value="2"/>
</dbReference>
<dbReference type="InterPro" id="IPR027417">
    <property type="entry name" value="P-loop_NTPase"/>
</dbReference>
<dbReference type="PROSITE" id="PS51192">
    <property type="entry name" value="HELICASE_ATP_BIND_1"/>
    <property type="match status" value="1"/>
</dbReference>
<dbReference type="Gene3D" id="3.40.50.300">
    <property type="entry name" value="P-loop containing nucleotide triphosphate hydrolases"/>
    <property type="match status" value="2"/>
</dbReference>
<dbReference type="Pfam" id="PF08463">
    <property type="entry name" value="EcoEI_R_C"/>
    <property type="match status" value="1"/>
</dbReference>
<sequence>MSNFAFLPNQFQDLKQAAQKAESHIHGDPRAACFHARFALEAAVHWLYRYDNTLRMPYDHSLNSLLHEPDFQNLIPQQLFHKAKAIQRIGNQAVHNPAPVRPLDALQMVKELHHIAYWLTRNYTRPLPPAIDWDDALVPRPLAPDAVVPRKQLEALEKQLATESEKTLKQQQAADALNQELQTLRQQLADLHQQAAQQTDTHDYSEAETRAYLIDVEIHHAGWSLKQKRDREYEVVGMPTSKASTTLSLRNSRALSVAEGNNGIGYADYVLWGDDGKPLAVIEAKRTTADPAKGQQQAKLYADCLEQMHAQRPIIYYTNGYDTWLWDDTQYPPRQVSGFYNKAALSSLILRRSNRQPLDTKLVNAEIAGRYYQKRAIGSICKQFSQSRRKALLVMATGTGKTRTAIALVDALQRANWIKRVLFLADRVSLVKQTANAFKKHLPDSSPVNLVTEKDTEGRVYVCTYPTMMGLINETQGKSGEARFGVGYFDLIIIDEAHRSVYQKYRSIFSYFDSLLVGLTATPREQVDKNTYELFELEPGVPTDAYELEKAIRDEFLVRPKVEQVNLRFPRDGIDYDSLSDEEKEEWESTDWGDNADGSERMPKKVNATAINQWLFNIDTADKVLKHLMEHGHKVAGGDRLGKTIIFARSHKHAQFIESRFNHHYPEHAGHFARIIDNEVKYAQSLIDDFSVVDKAPHIAISVDMLDTGIDVPEVLNLVFFKPVYSRIKFWQMIGRGTRLCPDLLAPGEDKQDFRIFDFCFNFDFFREKPQGIEAGTSASLGSRLFQTRVQLLAALQASAGSEVGFDYAQPTEKDRSLSELEGNIAEGNTSLLNTLKNGLFNAVAAMNRDNFIVRQHTRAVEHFQERANWDKLSEEDCQTLHQQLAQLPFQPEADDVESRMFDLNVLRMQVALLQGDARTFETHRRKVLDIAIRLEEKTNIPAVKTHISYLQTLQEPTFWEGTNANILEDLRLRLRALVPFIDKRERKIVYTNFKDEILDIKKDAPFDMPKMTSTQYDKKVKDYLRSHLDSLVIHRLRTNKALTATDLQGLETTLIQIGEDEGNTLFSDLLARHEAPSLPHFVRSMVGMDDSAAHEAFSQFLHDKSLTPAQIRFIEMIIEQLTARGIMEASALYEAPFTSLHAGGPDELFADRDNVIEGLFDALENTHPKIQNAA</sequence>
<dbReference type="InterPro" id="IPR025285">
    <property type="entry name" value="DUF4145"/>
</dbReference>
<dbReference type="Gene3D" id="3.90.1570.30">
    <property type="match status" value="1"/>
</dbReference>
<proteinExistence type="predicted"/>
<dbReference type="PANTHER" id="PTHR47396:SF1">
    <property type="entry name" value="ATP-DEPENDENT HELICASE IRC3-RELATED"/>
    <property type="match status" value="1"/>
</dbReference>
<dbReference type="InterPro" id="IPR014001">
    <property type="entry name" value="Helicase_ATP-bd"/>
</dbReference>
<evidence type="ECO:0000313" key="5">
    <source>
        <dbReference type="Proteomes" id="UP001236657"/>
    </source>
</evidence>
<dbReference type="Pfam" id="PF13643">
    <property type="entry name" value="DUF4145"/>
    <property type="match status" value="1"/>
</dbReference>
<dbReference type="InterPro" id="IPR013670">
    <property type="entry name" value="EcoEI_R_C_dom"/>
</dbReference>
<dbReference type="Proteomes" id="UP001236657">
    <property type="component" value="Chromosome"/>
</dbReference>
<keyword evidence="4" id="KW-0067">ATP-binding</keyword>
<feature type="domain" description="Helicase ATP-binding" evidence="3">
    <location>
        <begin position="382"/>
        <end position="541"/>
    </location>
</feature>
<name>A0ABY9MR42_9GAMM</name>
<feature type="region of interest" description="Disordered" evidence="2">
    <location>
        <begin position="580"/>
        <end position="601"/>
    </location>
</feature>
<keyword evidence="1" id="KW-0175">Coiled coil</keyword>
<dbReference type="PANTHER" id="PTHR47396">
    <property type="entry name" value="TYPE I RESTRICTION ENZYME ECOKI R PROTEIN"/>
    <property type="match status" value="1"/>
</dbReference>
<gene>
    <name evidence="4" type="ORF">RCF98_01560</name>
</gene>
<dbReference type="Pfam" id="PF04851">
    <property type="entry name" value="ResIII"/>
    <property type="match status" value="1"/>
</dbReference>
<feature type="compositionally biased region" description="Acidic residues" evidence="2">
    <location>
        <begin position="580"/>
        <end position="591"/>
    </location>
</feature>
<keyword evidence="4" id="KW-0547">Nucleotide-binding</keyword>
<keyword evidence="4" id="KW-0378">Hydrolase</keyword>
<dbReference type="Pfam" id="PF04313">
    <property type="entry name" value="HSDR_N"/>
    <property type="match status" value="1"/>
</dbReference>
<evidence type="ECO:0000259" key="3">
    <source>
        <dbReference type="PROSITE" id="PS51192"/>
    </source>
</evidence>